<feature type="compositionally biased region" description="Low complexity" evidence="1">
    <location>
        <begin position="241"/>
        <end position="260"/>
    </location>
</feature>
<gene>
    <name evidence="5" type="ORF">CYFA0S_07e01970g</name>
</gene>
<feature type="chain" id="PRO_5001593752" evidence="3">
    <location>
        <begin position="24"/>
        <end position="385"/>
    </location>
</feature>
<evidence type="ECO:0000256" key="2">
    <source>
        <dbReference type="SAM" id="Phobius"/>
    </source>
</evidence>
<keyword evidence="2" id="KW-0812">Transmembrane</keyword>
<dbReference type="EMBL" id="LK052892">
    <property type="protein sequence ID" value="CDR41423.1"/>
    <property type="molecule type" value="Genomic_DNA"/>
</dbReference>
<feature type="signal peptide" evidence="3">
    <location>
        <begin position="1"/>
        <end position="23"/>
    </location>
</feature>
<feature type="region of interest" description="Disordered" evidence="1">
    <location>
        <begin position="109"/>
        <end position="208"/>
    </location>
</feature>
<dbReference type="OrthoDB" id="3981236at2759"/>
<reference evidence="5" key="1">
    <citation type="journal article" date="2014" name="Genome Announc.">
        <title>Genome sequence of the yeast Cyberlindnera fabianii (Hansenula fabianii).</title>
        <authorList>
            <person name="Freel K.C."/>
            <person name="Sarilar V."/>
            <person name="Neuveglise C."/>
            <person name="Devillers H."/>
            <person name="Friedrich A."/>
            <person name="Schacherer J."/>
        </authorList>
    </citation>
    <scope>NUCLEOTIDE SEQUENCE</scope>
    <source>
        <strain evidence="5">YJS4271</strain>
    </source>
</reference>
<dbReference type="InterPro" id="IPR002889">
    <property type="entry name" value="WSC_carb-bd"/>
</dbReference>
<evidence type="ECO:0000313" key="5">
    <source>
        <dbReference type="EMBL" id="CDR41423.1"/>
    </source>
</evidence>
<feature type="region of interest" description="Disordered" evidence="1">
    <location>
        <begin position="300"/>
        <end position="339"/>
    </location>
</feature>
<proteinExistence type="predicted"/>
<keyword evidence="3" id="KW-0732">Signal</keyword>
<dbReference type="SMART" id="SM00321">
    <property type="entry name" value="WSC"/>
    <property type="match status" value="1"/>
</dbReference>
<feature type="transmembrane region" description="Helical" evidence="2">
    <location>
        <begin position="270"/>
        <end position="291"/>
    </location>
</feature>
<protein>
    <submittedName>
        <fullName evidence="5">CYFA0S07e01970g1_1</fullName>
    </submittedName>
</protein>
<dbReference type="PANTHER" id="PTHR16861:SF9">
    <property type="entry name" value="CELL WALL INTEGRITY AND STRESS RESPONSE COMPONENT 1"/>
    <property type="match status" value="1"/>
</dbReference>
<dbReference type="PROSITE" id="PS51212">
    <property type="entry name" value="WSC"/>
    <property type="match status" value="1"/>
</dbReference>
<dbReference type="PhylomeDB" id="A0A061AUW0"/>
<evidence type="ECO:0000256" key="1">
    <source>
        <dbReference type="SAM" id="MobiDB-lite"/>
    </source>
</evidence>
<sequence>MFTLDRRQLTLAILACLVLPTRATQAMCSSQNTGSSLTTSDYMSNGLCRDTCSSGGYALAIVLGKNCWCSNTAPGSTTDVSDCSENCPGYPSEQCGNQSNNLYGYIEISEPSSTAGGSSTTTTSSTQESSTNEQTTDEETTEVSTEATTTSHEQTSTASSSSSSTTTSSSSTTSSSRSSSSSTSPSSTTSNSRSSSASSSKSSSSEAPVTSIVYSIMTITGSAQTQLTTTQVVSTVISVPSQTNNANSNEDGSNSNDSSSKGFFDSPGKVAGTFTAVGVVIVAILGALLWFCCFRNRSDDDDDDEESAHSSQNDEKVAGPGVAPSSSIPMPLGPDNYMDEDDFVEVDQRLDPRQMFMNWENGSRKSLADEMDYSRRVLRVTNADD</sequence>
<organism evidence="5">
    <name type="scientific">Cyberlindnera fabianii</name>
    <name type="common">Yeast</name>
    <name type="synonym">Hansenula fabianii</name>
    <dbReference type="NCBI Taxonomy" id="36022"/>
    <lineage>
        <taxon>Eukaryota</taxon>
        <taxon>Fungi</taxon>
        <taxon>Dikarya</taxon>
        <taxon>Ascomycota</taxon>
        <taxon>Saccharomycotina</taxon>
        <taxon>Saccharomycetes</taxon>
        <taxon>Phaffomycetales</taxon>
        <taxon>Phaffomycetaceae</taxon>
        <taxon>Cyberlindnera</taxon>
    </lineage>
</organism>
<accession>A0A061AUW0</accession>
<dbReference type="Pfam" id="PF01822">
    <property type="entry name" value="WSC"/>
    <property type="match status" value="1"/>
</dbReference>
<evidence type="ECO:0000256" key="3">
    <source>
        <dbReference type="SAM" id="SignalP"/>
    </source>
</evidence>
<keyword evidence="2" id="KW-1133">Transmembrane helix</keyword>
<dbReference type="PANTHER" id="PTHR16861">
    <property type="entry name" value="GLYCOPROTEIN 38"/>
    <property type="match status" value="1"/>
</dbReference>
<feature type="compositionally biased region" description="Low complexity" evidence="1">
    <location>
        <begin position="109"/>
        <end position="134"/>
    </location>
</feature>
<dbReference type="VEuPathDB" id="FungiDB:BON22_3680"/>
<feature type="compositionally biased region" description="Low complexity" evidence="1">
    <location>
        <begin position="142"/>
        <end position="208"/>
    </location>
</feature>
<feature type="domain" description="WSC" evidence="4">
    <location>
        <begin position="22"/>
        <end position="108"/>
    </location>
</feature>
<feature type="region of interest" description="Disordered" evidence="1">
    <location>
        <begin position="241"/>
        <end position="261"/>
    </location>
</feature>
<evidence type="ECO:0000259" key="4">
    <source>
        <dbReference type="PROSITE" id="PS51212"/>
    </source>
</evidence>
<name>A0A061AUW0_CYBFA</name>
<keyword evidence="2" id="KW-0472">Membrane</keyword>
<dbReference type="AlphaFoldDB" id="A0A061AUW0"/>